<keyword evidence="2" id="KW-0732">Signal</keyword>
<evidence type="ECO:0000313" key="3">
    <source>
        <dbReference type="EMBL" id="HCY80643.1"/>
    </source>
</evidence>
<feature type="compositionally biased region" description="Acidic residues" evidence="1">
    <location>
        <begin position="309"/>
        <end position="326"/>
    </location>
</feature>
<name>A0A3D6BNA0_9FLAO</name>
<dbReference type="EMBL" id="DPRK01000050">
    <property type="protein sequence ID" value="HCY80643.1"/>
    <property type="molecule type" value="Genomic_DNA"/>
</dbReference>
<organism evidence="3 4">
    <name type="scientific">Xanthomarina gelatinilytica</name>
    <dbReference type="NCBI Taxonomy" id="1137281"/>
    <lineage>
        <taxon>Bacteria</taxon>
        <taxon>Pseudomonadati</taxon>
        <taxon>Bacteroidota</taxon>
        <taxon>Flavobacteriia</taxon>
        <taxon>Flavobacteriales</taxon>
        <taxon>Flavobacteriaceae</taxon>
        <taxon>Xanthomarina</taxon>
    </lineage>
</organism>
<dbReference type="InterPro" id="IPR046219">
    <property type="entry name" value="DUF6252"/>
</dbReference>
<dbReference type="AlphaFoldDB" id="A0A3D6BNA0"/>
<evidence type="ECO:0000313" key="4">
    <source>
        <dbReference type="Proteomes" id="UP000263268"/>
    </source>
</evidence>
<dbReference type="PROSITE" id="PS51257">
    <property type="entry name" value="PROKAR_LIPOPROTEIN"/>
    <property type="match status" value="1"/>
</dbReference>
<feature type="chain" id="PRO_5030075701" description="Lipoprotein" evidence="2">
    <location>
        <begin position="19"/>
        <end position="334"/>
    </location>
</feature>
<reference evidence="3 4" key="1">
    <citation type="journal article" date="2018" name="Nat. Biotechnol.">
        <title>A standardized bacterial taxonomy based on genome phylogeny substantially revises the tree of life.</title>
        <authorList>
            <person name="Parks D.H."/>
            <person name="Chuvochina M."/>
            <person name="Waite D.W."/>
            <person name="Rinke C."/>
            <person name="Skarshewski A."/>
            <person name="Chaumeil P.A."/>
            <person name="Hugenholtz P."/>
        </authorList>
    </citation>
    <scope>NUCLEOTIDE SEQUENCE [LARGE SCALE GENOMIC DNA]</scope>
    <source>
        <strain evidence="3">UBA10227</strain>
    </source>
</reference>
<comment type="caution">
    <text evidence="3">The sequence shown here is derived from an EMBL/GenBank/DDBJ whole genome shotgun (WGS) entry which is preliminary data.</text>
</comment>
<dbReference type="Pfam" id="PF19765">
    <property type="entry name" value="DUF6252"/>
    <property type="match status" value="1"/>
</dbReference>
<protein>
    <recommendedName>
        <fullName evidence="5">Lipoprotein</fullName>
    </recommendedName>
</protein>
<gene>
    <name evidence="3" type="ORF">DHV22_03075</name>
</gene>
<sequence>MKKLFVLAIAILAMVSCGDEVEFNSPAMQGKKDGTTWKAVSYRAYIDENGKSIITGHNNYETINLQVSSFSVGTYLLGESNSNIATLIGSNLEEYSTNNLPDQDIELYPPDGIIEITEFNQVNNSISGKFWFNAYSASGTQTVNFSQGIFYNIPIPFSSGPGLMSCDEAVAATEDAQLVYETTSTTDSQYSTVCNTYKNALMDQQVACGDDTGILQGIIDGLYCDDDDNDGILSINEDLDQDGNLINDDTDGDGIANYLDDDDDGDSILTMNEDVDGDGDVTNDDTDMNDVPNYLDNDDDGDGILTINEDVDGDGDPTNDDTDGDGVPDYLDNN</sequence>
<feature type="region of interest" description="Disordered" evidence="1">
    <location>
        <begin position="259"/>
        <end position="334"/>
    </location>
</feature>
<evidence type="ECO:0008006" key="5">
    <source>
        <dbReference type="Google" id="ProtNLM"/>
    </source>
</evidence>
<dbReference type="Proteomes" id="UP000263268">
    <property type="component" value="Unassembled WGS sequence"/>
</dbReference>
<evidence type="ECO:0000256" key="1">
    <source>
        <dbReference type="SAM" id="MobiDB-lite"/>
    </source>
</evidence>
<feature type="signal peptide" evidence="2">
    <location>
        <begin position="1"/>
        <end position="18"/>
    </location>
</feature>
<feature type="compositionally biased region" description="Acidic residues" evidence="1">
    <location>
        <begin position="273"/>
        <end position="288"/>
    </location>
</feature>
<proteinExistence type="predicted"/>
<accession>A0A3D6BNA0</accession>
<evidence type="ECO:0000256" key="2">
    <source>
        <dbReference type="SAM" id="SignalP"/>
    </source>
</evidence>